<sequence>MSTADTLDELAFATSGSTGAPISWLRTRDQVDAETRLLARLCASGGIDGVVTYAPREHLYGYLMGVALPEHLRVPVRTTDLLSSPADALTGLHRPLIAALPATFAHLARSHPALTALDRLVLVHSSAALPSGAAAVLAALPVETRFVELFGSTETGLIATRDDPAGTTWQLAPDVTFTDPADGTPGPLSVRSPRLARQSGHARPRHWRTGDVVAVTGPRTFRWLGRRGEIVKVNGRRIELDDVLARLAPAAPGTRLTARAHRDPLRGEWFTVVAHTADPAVLAAVRDHSRALPAGLRPRAVEAFTEETP</sequence>
<dbReference type="Proteomes" id="UP000680865">
    <property type="component" value="Unassembled WGS sequence"/>
</dbReference>
<dbReference type="InterPro" id="IPR042099">
    <property type="entry name" value="ANL_N_sf"/>
</dbReference>
<accession>A0A919SZK3</accession>
<dbReference type="AlphaFoldDB" id="A0A919SZK3"/>
<gene>
    <name evidence="2" type="ORF">Aco04nite_80820</name>
</gene>
<reference evidence="2" key="1">
    <citation type="submission" date="2021-03" db="EMBL/GenBank/DDBJ databases">
        <title>Whole genome shotgun sequence of Actinoplanes consettensis NBRC 14913.</title>
        <authorList>
            <person name="Komaki H."/>
            <person name="Tamura T."/>
        </authorList>
    </citation>
    <scope>NUCLEOTIDE SEQUENCE</scope>
    <source>
        <strain evidence="2">NBRC 14913</strain>
    </source>
</reference>
<dbReference type="EMBL" id="BOQP01000050">
    <property type="protein sequence ID" value="GIM82286.1"/>
    <property type="molecule type" value="Genomic_DNA"/>
</dbReference>
<feature type="region of interest" description="Disordered" evidence="1">
    <location>
        <begin position="177"/>
        <end position="203"/>
    </location>
</feature>
<keyword evidence="3" id="KW-1185">Reference proteome</keyword>
<evidence type="ECO:0000256" key="1">
    <source>
        <dbReference type="SAM" id="MobiDB-lite"/>
    </source>
</evidence>
<evidence type="ECO:0000313" key="3">
    <source>
        <dbReference type="Proteomes" id="UP000680865"/>
    </source>
</evidence>
<proteinExistence type="predicted"/>
<protein>
    <recommendedName>
        <fullName evidence="4">Acyl-CoA synthetase</fullName>
    </recommendedName>
</protein>
<evidence type="ECO:0008006" key="4">
    <source>
        <dbReference type="Google" id="ProtNLM"/>
    </source>
</evidence>
<dbReference type="Gene3D" id="3.40.50.12780">
    <property type="entry name" value="N-terminal domain of ligase-like"/>
    <property type="match status" value="1"/>
</dbReference>
<dbReference type="RefSeq" id="WP_213002456.1">
    <property type="nucleotide sequence ID" value="NZ_BAAATW010000018.1"/>
</dbReference>
<organism evidence="2 3">
    <name type="scientific">Winogradskya consettensis</name>
    <dbReference type="NCBI Taxonomy" id="113560"/>
    <lineage>
        <taxon>Bacteria</taxon>
        <taxon>Bacillati</taxon>
        <taxon>Actinomycetota</taxon>
        <taxon>Actinomycetes</taxon>
        <taxon>Micromonosporales</taxon>
        <taxon>Micromonosporaceae</taxon>
        <taxon>Winogradskya</taxon>
    </lineage>
</organism>
<name>A0A919SZK3_9ACTN</name>
<dbReference type="SUPFAM" id="SSF56801">
    <property type="entry name" value="Acetyl-CoA synthetase-like"/>
    <property type="match status" value="1"/>
</dbReference>
<comment type="caution">
    <text evidence="2">The sequence shown here is derived from an EMBL/GenBank/DDBJ whole genome shotgun (WGS) entry which is preliminary data.</text>
</comment>
<evidence type="ECO:0000313" key="2">
    <source>
        <dbReference type="EMBL" id="GIM82286.1"/>
    </source>
</evidence>